<evidence type="ECO:0000313" key="1">
    <source>
        <dbReference type="EMBL" id="OAF63753.1"/>
    </source>
</evidence>
<dbReference type="Proteomes" id="UP000078046">
    <property type="component" value="Unassembled WGS sequence"/>
</dbReference>
<evidence type="ECO:0008006" key="3">
    <source>
        <dbReference type="Google" id="ProtNLM"/>
    </source>
</evidence>
<name>A0A177AQV1_9BILA</name>
<dbReference type="EMBL" id="LWCA01002651">
    <property type="protein sequence ID" value="OAF63753.1"/>
    <property type="molecule type" value="Genomic_DNA"/>
</dbReference>
<dbReference type="OrthoDB" id="10248812at2759"/>
<gene>
    <name evidence="1" type="ORF">A3Q56_08538</name>
</gene>
<dbReference type="AlphaFoldDB" id="A0A177AQV1"/>
<protein>
    <recommendedName>
        <fullName evidence="3">RNA-binding S4 domain-containing protein</fullName>
    </recommendedName>
</protein>
<evidence type="ECO:0000313" key="2">
    <source>
        <dbReference type="Proteomes" id="UP000078046"/>
    </source>
</evidence>
<organism evidence="1 2">
    <name type="scientific">Intoshia linei</name>
    <dbReference type="NCBI Taxonomy" id="1819745"/>
    <lineage>
        <taxon>Eukaryota</taxon>
        <taxon>Metazoa</taxon>
        <taxon>Spiralia</taxon>
        <taxon>Lophotrochozoa</taxon>
        <taxon>Mesozoa</taxon>
        <taxon>Orthonectida</taxon>
        <taxon>Rhopaluridae</taxon>
        <taxon>Intoshia</taxon>
    </lineage>
</organism>
<reference evidence="1 2" key="1">
    <citation type="submission" date="2016-04" db="EMBL/GenBank/DDBJ databases">
        <title>The genome of Intoshia linei affirms orthonectids as highly simplified spiralians.</title>
        <authorList>
            <person name="Mikhailov K.V."/>
            <person name="Slusarev G.S."/>
            <person name="Nikitin M.A."/>
            <person name="Logacheva M.D."/>
            <person name="Penin A."/>
            <person name="Aleoshin V."/>
            <person name="Panchin Y.V."/>
        </authorList>
    </citation>
    <scope>NUCLEOTIDE SEQUENCE [LARGE SCALE GENOMIC DNA]</scope>
    <source>
        <strain evidence="1">Intl2013</strain>
        <tissue evidence="1">Whole animal</tissue>
    </source>
</reference>
<sequence length="61" mass="7126">MKACVNFVEQGHIRVGCDVILDPAYLVTRSNNDYINWTDQSAIKQKVSKYNQNMDDFDFYC</sequence>
<comment type="caution">
    <text evidence="1">The sequence shown here is derived from an EMBL/GenBank/DDBJ whole genome shotgun (WGS) entry which is preliminary data.</text>
</comment>
<accession>A0A177AQV1</accession>
<keyword evidence="2" id="KW-1185">Reference proteome</keyword>
<proteinExistence type="predicted"/>